<accession>A0A7S1KUM6</accession>
<reference evidence="3" key="1">
    <citation type="submission" date="2021-01" db="EMBL/GenBank/DDBJ databases">
        <authorList>
            <person name="Corre E."/>
            <person name="Pelletier E."/>
            <person name="Niang G."/>
            <person name="Scheremetjew M."/>
            <person name="Finn R."/>
            <person name="Kale V."/>
            <person name="Holt S."/>
            <person name="Cochrane G."/>
            <person name="Meng A."/>
            <person name="Brown T."/>
            <person name="Cohen L."/>
        </authorList>
    </citation>
    <scope>NUCLEOTIDE SEQUENCE</scope>
    <source>
        <strain evidence="3">WS</strain>
    </source>
</reference>
<dbReference type="GO" id="GO:0006508">
    <property type="term" value="P:proteolysis"/>
    <property type="evidence" value="ECO:0007669"/>
    <property type="project" value="InterPro"/>
</dbReference>
<dbReference type="Gene3D" id="2.130.10.10">
    <property type="entry name" value="YVTN repeat-like/Quinoprotein amine dehydrogenase"/>
    <property type="match status" value="2"/>
</dbReference>
<feature type="region of interest" description="Disordered" evidence="1">
    <location>
        <begin position="1"/>
        <end position="33"/>
    </location>
</feature>
<dbReference type="PANTHER" id="PTHR19879:SF1">
    <property type="entry name" value="CANNONBALL-RELATED"/>
    <property type="match status" value="1"/>
</dbReference>
<dbReference type="GO" id="GO:0004197">
    <property type="term" value="F:cysteine-type endopeptidase activity"/>
    <property type="evidence" value="ECO:0007669"/>
    <property type="project" value="InterPro"/>
</dbReference>
<dbReference type="EMBL" id="HBGD01011442">
    <property type="protein sequence ID" value="CAD9086203.1"/>
    <property type="molecule type" value="Transcribed_RNA"/>
</dbReference>
<feature type="compositionally biased region" description="Polar residues" evidence="1">
    <location>
        <begin position="23"/>
        <end position="33"/>
    </location>
</feature>
<feature type="compositionally biased region" description="Low complexity" evidence="1">
    <location>
        <begin position="1077"/>
        <end position="1088"/>
    </location>
</feature>
<evidence type="ECO:0000256" key="1">
    <source>
        <dbReference type="SAM" id="MobiDB-lite"/>
    </source>
</evidence>
<feature type="domain" description="Peptidase C14 caspase" evidence="2">
    <location>
        <begin position="1150"/>
        <end position="1369"/>
    </location>
</feature>
<dbReference type="InterPro" id="IPR036322">
    <property type="entry name" value="WD40_repeat_dom_sf"/>
</dbReference>
<proteinExistence type="predicted"/>
<dbReference type="Pfam" id="PF00400">
    <property type="entry name" value="WD40"/>
    <property type="match status" value="2"/>
</dbReference>
<dbReference type="PANTHER" id="PTHR19879">
    <property type="entry name" value="TRANSCRIPTION INITIATION FACTOR TFIID"/>
    <property type="match status" value="1"/>
</dbReference>
<feature type="region of interest" description="Disordered" evidence="1">
    <location>
        <begin position="67"/>
        <end position="87"/>
    </location>
</feature>
<gene>
    <name evidence="3" type="ORF">PCOS0759_LOCUS9457</name>
</gene>
<dbReference type="SMART" id="SM00320">
    <property type="entry name" value="WD40"/>
    <property type="match status" value="4"/>
</dbReference>
<organism evidence="3">
    <name type="scientific">Percolomonas cosmopolitus</name>
    <dbReference type="NCBI Taxonomy" id="63605"/>
    <lineage>
        <taxon>Eukaryota</taxon>
        <taxon>Discoba</taxon>
        <taxon>Heterolobosea</taxon>
        <taxon>Tetramitia</taxon>
        <taxon>Eutetramitia</taxon>
        <taxon>Percolomonadidae</taxon>
        <taxon>Percolomonas</taxon>
    </lineage>
</organism>
<feature type="compositionally biased region" description="Basic residues" evidence="1">
    <location>
        <begin position="176"/>
        <end position="191"/>
    </location>
</feature>
<sequence length="1397" mass="157887">MSSYFPPINQNPSQGAPSPFTIDGSTVSSQNSELGALKSQNASMQLKLRNMQQELLSQDILIKKLKKSQQKKKKSSSRKKTSTQMTEEQLRMIQEYEERIHKLQNEVKHKAQLLLSAKQEGDQEEKQTLESRIPSWIVKKGQDFKRFVDLNWNCVVRDDLLILLRKILQRDGGGSARKKSGGPSGGKKKSSKLTSHSSSSSSSPILTISGVGKKSLLYSIMHDPTLLSFYHQQIIFNPFQHSLSVDVQQHFPFKEAMEQLLQVLSSLEHPTLILVHAPQYLDLGHFNTLHQLDWSIVAPGTSILLSVSDELAEDVSSQCVSIVQHISLTPMSKLKALRLINSFVPLHKENESMASDLIQRVHGNPFHLSLAGAMLRALPDKTPTLSETNVWKTVLDIWGAKNARNSLKSTIYELERSLTHDYLFEALLRSAVFSTHKFPLFVYALCLNCSLQYAYSVVEQLRERRLLTYNNGEVTIPDTIHRIVKEIITDDHDFGDFPTHHRRFCMILSQCCAGHGNMGTSHGSQDDVSLNGANQGVSTRHPLNTFSSTHSSILDVPSVDSALTYVEWTSFACPFFLPSSSKLTTQPDNALYEITDPDNQMRKTQKYYYRYLCMHLHEASLTHTRLQLIQSSQWFHNKIIQFPTQWRDYCLQDFMGEDPALFKLMVSLLSDCESECNIFAQPARLICTHVRNYFHNETNVSFFGDDLEGQTTSNTALYYEIGNKVENARYCTLQLVQTHVDVEESQLNGSMNDDVSATPASTVSTPHDVIVNGVGKIPATTTSTIPLYNPLSTAVPSLEENSQIAALTTLAGSVLICATQSGHILKYHINHPNKDGEFVIKYDTPVTVMITHKLSTLITGHEDGSVRVYSLDKRQQEEHFQVHKRSITALAITNDGCYVISAAEDDDNWIRMYDLNVGFEIKHFKGASARITSLYIDRNDKFFYSSSLDGHIRVYLLGASYKHNIEQEDVIMDPEVHISRGACNGLVYLGGMEYGGNYLVAAYDNGLLILYDLLRKQQVDWIRRHNSSINFLQLTGDQKYVCSSDWEGRIQMTQIVWQRENDSPNGDEQLNEGNFGSSTPSNAPPTSSYTPRFKQGYALKCEGGPVSALTTSTHGAVFVIGSQYEDTCPFPIMRLKNSAPLLETEQLFKTAFIVGNGNYIDTSFKRFPKSFNDANDVRELCLNEFEIAEKHIMFQMDVTAEKLLLLWREYRKMQSTLRRRFPQCVIVSFVYYSGHVDSTSIAQKNYLLPVDFKHFSSLSERHSESKTTKRVHLSTFAIDFEEILHRDAADSVVLIVDGSKSARMNPLDVAPLRSQFVAQSYDSSSEDANSAFTYYFLKHVRKENNLALGGIMTRVKDELYLDEESDQMPPPFKYSDDWIYNFAPNVKLEEGEGGLGW</sequence>
<evidence type="ECO:0000259" key="2">
    <source>
        <dbReference type="Pfam" id="PF00656"/>
    </source>
</evidence>
<feature type="compositionally biased region" description="Low complexity" evidence="1">
    <location>
        <begin position="192"/>
        <end position="203"/>
    </location>
</feature>
<dbReference type="InterPro" id="IPR015943">
    <property type="entry name" value="WD40/YVTN_repeat-like_dom_sf"/>
</dbReference>
<feature type="compositionally biased region" description="Basic residues" evidence="1">
    <location>
        <begin position="67"/>
        <end position="81"/>
    </location>
</feature>
<dbReference type="SUPFAM" id="SSF50978">
    <property type="entry name" value="WD40 repeat-like"/>
    <property type="match status" value="1"/>
</dbReference>
<dbReference type="GO" id="GO:0016251">
    <property type="term" value="F:RNA polymerase II general transcription initiation factor activity"/>
    <property type="evidence" value="ECO:0007669"/>
    <property type="project" value="TreeGrafter"/>
</dbReference>
<dbReference type="Pfam" id="PF00656">
    <property type="entry name" value="Peptidase_C14"/>
    <property type="match status" value="1"/>
</dbReference>
<feature type="compositionally biased region" description="Polar residues" evidence="1">
    <location>
        <begin position="1"/>
        <end position="16"/>
    </location>
</feature>
<dbReference type="InterPro" id="IPR011600">
    <property type="entry name" value="Pept_C14_caspase"/>
</dbReference>
<dbReference type="GO" id="GO:0006367">
    <property type="term" value="P:transcription initiation at RNA polymerase II promoter"/>
    <property type="evidence" value="ECO:0007669"/>
    <property type="project" value="TreeGrafter"/>
</dbReference>
<name>A0A7S1KUM6_9EUKA</name>
<evidence type="ECO:0000313" key="3">
    <source>
        <dbReference type="EMBL" id="CAD9086203.1"/>
    </source>
</evidence>
<feature type="region of interest" description="Disordered" evidence="1">
    <location>
        <begin position="172"/>
        <end position="204"/>
    </location>
</feature>
<feature type="region of interest" description="Disordered" evidence="1">
    <location>
        <begin position="1061"/>
        <end position="1088"/>
    </location>
</feature>
<dbReference type="InterPro" id="IPR001680">
    <property type="entry name" value="WD40_rpt"/>
</dbReference>
<dbReference type="GO" id="GO:0005669">
    <property type="term" value="C:transcription factor TFIID complex"/>
    <property type="evidence" value="ECO:0007669"/>
    <property type="project" value="TreeGrafter"/>
</dbReference>
<protein>
    <recommendedName>
        <fullName evidence="2">Peptidase C14 caspase domain-containing protein</fullName>
    </recommendedName>
</protein>
<feature type="compositionally biased region" description="Polar residues" evidence="1">
    <location>
        <begin position="1063"/>
        <end position="1076"/>
    </location>
</feature>
<dbReference type="Gene3D" id="3.40.50.1460">
    <property type="match status" value="1"/>
</dbReference>